<feature type="chain" id="PRO_5043696894" description="EGF-like domain-containing protein" evidence="1">
    <location>
        <begin position="19"/>
        <end position="334"/>
    </location>
</feature>
<sequence length="334" mass="36281">MAAAKVVLLALQFITVQGLQKTTYIKKDVCNLRDRINNNCFILQTEETKIGCAFACRAKPACEEFVFSSEDSSCYHQSPCSYAPSCSAFDADLIFFTSEGQTITNQLEETTAPQGTTTVLSETTEPDQTTSAAQVCQNGGMFTGSVCDCSGTGGKVGQYCESDATSCSDLVGFGYTNGEYRVKLDINGDGSDVFQAYCVLQTSEVQLHLVRSSGLHFTGYPLGNFIIAFHFGPKDFWLGLDRMIALTSTARTLKFRVIYNSTDCQGSASVKYTNVTFSYTSSNVYIERQPTISSSSGFSFQPRPENHTDFVPNSKVIDFSNFPSFAAPGTGGGR</sequence>
<dbReference type="AlphaFoldDB" id="A0AAV3Z3V2"/>
<evidence type="ECO:0000256" key="1">
    <source>
        <dbReference type="SAM" id="SignalP"/>
    </source>
</evidence>
<organism evidence="2 3">
    <name type="scientific">Plakobranchus ocellatus</name>
    <dbReference type="NCBI Taxonomy" id="259542"/>
    <lineage>
        <taxon>Eukaryota</taxon>
        <taxon>Metazoa</taxon>
        <taxon>Spiralia</taxon>
        <taxon>Lophotrochozoa</taxon>
        <taxon>Mollusca</taxon>
        <taxon>Gastropoda</taxon>
        <taxon>Heterobranchia</taxon>
        <taxon>Euthyneura</taxon>
        <taxon>Panpulmonata</taxon>
        <taxon>Sacoglossa</taxon>
        <taxon>Placobranchoidea</taxon>
        <taxon>Plakobranchidae</taxon>
        <taxon>Plakobranchus</taxon>
    </lineage>
</organism>
<dbReference type="InterPro" id="IPR014716">
    <property type="entry name" value="Fibrinogen_a/b/g_C_1"/>
</dbReference>
<dbReference type="Gene3D" id="3.90.215.10">
    <property type="entry name" value="Gamma Fibrinogen, chain A, domain 1"/>
    <property type="match status" value="1"/>
</dbReference>
<dbReference type="Proteomes" id="UP000735302">
    <property type="component" value="Unassembled WGS sequence"/>
</dbReference>
<protein>
    <recommendedName>
        <fullName evidence="4">EGF-like domain-containing protein</fullName>
    </recommendedName>
</protein>
<proteinExistence type="predicted"/>
<reference evidence="2 3" key="1">
    <citation type="journal article" date="2021" name="Elife">
        <title>Chloroplast acquisition without the gene transfer in kleptoplastic sea slugs, Plakobranchus ocellatus.</title>
        <authorList>
            <person name="Maeda T."/>
            <person name="Takahashi S."/>
            <person name="Yoshida T."/>
            <person name="Shimamura S."/>
            <person name="Takaki Y."/>
            <person name="Nagai Y."/>
            <person name="Toyoda A."/>
            <person name="Suzuki Y."/>
            <person name="Arimoto A."/>
            <person name="Ishii H."/>
            <person name="Satoh N."/>
            <person name="Nishiyama T."/>
            <person name="Hasebe M."/>
            <person name="Maruyama T."/>
            <person name="Minagawa J."/>
            <person name="Obokata J."/>
            <person name="Shigenobu S."/>
        </authorList>
    </citation>
    <scope>NUCLEOTIDE SEQUENCE [LARGE SCALE GENOMIC DNA]</scope>
</reference>
<accession>A0AAV3Z3V2</accession>
<evidence type="ECO:0000313" key="2">
    <source>
        <dbReference type="EMBL" id="GFN90109.1"/>
    </source>
</evidence>
<gene>
    <name evidence="2" type="ORF">PoB_001661500</name>
</gene>
<evidence type="ECO:0000313" key="3">
    <source>
        <dbReference type="Proteomes" id="UP000735302"/>
    </source>
</evidence>
<comment type="caution">
    <text evidence="2">The sequence shown here is derived from an EMBL/GenBank/DDBJ whole genome shotgun (WGS) entry which is preliminary data.</text>
</comment>
<name>A0AAV3Z3V2_9GAST</name>
<dbReference type="EMBL" id="BLXT01001985">
    <property type="protein sequence ID" value="GFN90109.1"/>
    <property type="molecule type" value="Genomic_DNA"/>
</dbReference>
<keyword evidence="1" id="KW-0732">Signal</keyword>
<keyword evidence="3" id="KW-1185">Reference proteome</keyword>
<feature type="signal peptide" evidence="1">
    <location>
        <begin position="1"/>
        <end position="18"/>
    </location>
</feature>
<evidence type="ECO:0008006" key="4">
    <source>
        <dbReference type="Google" id="ProtNLM"/>
    </source>
</evidence>